<name>A0A9P4IBK9_9PEZI</name>
<dbReference type="GO" id="GO:0032543">
    <property type="term" value="P:mitochondrial translation"/>
    <property type="evidence" value="ECO:0007669"/>
    <property type="project" value="TreeGrafter"/>
</dbReference>
<dbReference type="Pfam" id="PF20978">
    <property type="entry name" value="Gta3"/>
    <property type="match status" value="1"/>
</dbReference>
<dbReference type="InterPro" id="IPR036113">
    <property type="entry name" value="Asp/Glu-ADT_sf_sub_c"/>
</dbReference>
<dbReference type="InterPro" id="IPR003837">
    <property type="entry name" value="GatC"/>
</dbReference>
<dbReference type="Proteomes" id="UP000799772">
    <property type="component" value="Unassembled WGS sequence"/>
</dbReference>
<dbReference type="GO" id="GO:0006450">
    <property type="term" value="P:regulation of translational fidelity"/>
    <property type="evidence" value="ECO:0007669"/>
    <property type="project" value="InterPro"/>
</dbReference>
<keyword evidence="4" id="KW-1185">Reference proteome</keyword>
<dbReference type="PANTHER" id="PTHR15004">
    <property type="entry name" value="GLUTAMYL-TRNA(GLN) AMIDOTRANSFERASE SUBUNIT C, MITOCHONDRIAL"/>
    <property type="match status" value="1"/>
</dbReference>
<dbReference type="AlphaFoldDB" id="A0A9P4IBK9"/>
<dbReference type="GO" id="GO:0070681">
    <property type="term" value="P:glutaminyl-tRNAGln biosynthesis via transamidation"/>
    <property type="evidence" value="ECO:0007669"/>
    <property type="project" value="TreeGrafter"/>
</dbReference>
<dbReference type="EMBL" id="ML978129">
    <property type="protein sequence ID" value="KAF2096712.1"/>
    <property type="molecule type" value="Genomic_DNA"/>
</dbReference>
<gene>
    <name evidence="3" type="ORF">NA57DRAFT_78308</name>
</gene>
<evidence type="ECO:0000256" key="1">
    <source>
        <dbReference type="SAM" id="MobiDB-lite"/>
    </source>
</evidence>
<organism evidence="3 4">
    <name type="scientific">Rhizodiscina lignyota</name>
    <dbReference type="NCBI Taxonomy" id="1504668"/>
    <lineage>
        <taxon>Eukaryota</taxon>
        <taxon>Fungi</taxon>
        <taxon>Dikarya</taxon>
        <taxon>Ascomycota</taxon>
        <taxon>Pezizomycotina</taxon>
        <taxon>Dothideomycetes</taxon>
        <taxon>Pleosporomycetidae</taxon>
        <taxon>Aulographales</taxon>
        <taxon>Rhizodiscinaceae</taxon>
        <taxon>Rhizodiscina</taxon>
    </lineage>
</organism>
<dbReference type="GO" id="GO:0005739">
    <property type="term" value="C:mitochondrion"/>
    <property type="evidence" value="ECO:0007669"/>
    <property type="project" value="TreeGrafter"/>
</dbReference>
<reference evidence="3" key="1">
    <citation type="journal article" date="2020" name="Stud. Mycol.">
        <title>101 Dothideomycetes genomes: a test case for predicting lifestyles and emergence of pathogens.</title>
        <authorList>
            <person name="Haridas S."/>
            <person name="Albert R."/>
            <person name="Binder M."/>
            <person name="Bloem J."/>
            <person name="Labutti K."/>
            <person name="Salamov A."/>
            <person name="Andreopoulos B."/>
            <person name="Baker S."/>
            <person name="Barry K."/>
            <person name="Bills G."/>
            <person name="Bluhm B."/>
            <person name="Cannon C."/>
            <person name="Castanera R."/>
            <person name="Culley D."/>
            <person name="Daum C."/>
            <person name="Ezra D."/>
            <person name="Gonzalez J."/>
            <person name="Henrissat B."/>
            <person name="Kuo A."/>
            <person name="Liang C."/>
            <person name="Lipzen A."/>
            <person name="Lutzoni F."/>
            <person name="Magnuson J."/>
            <person name="Mondo S."/>
            <person name="Nolan M."/>
            <person name="Ohm R."/>
            <person name="Pangilinan J."/>
            <person name="Park H.-J."/>
            <person name="Ramirez L."/>
            <person name="Alfaro M."/>
            <person name="Sun H."/>
            <person name="Tritt A."/>
            <person name="Yoshinaga Y."/>
            <person name="Zwiers L.-H."/>
            <person name="Turgeon B."/>
            <person name="Goodwin S."/>
            <person name="Spatafora J."/>
            <person name="Crous P."/>
            <person name="Grigoriev I."/>
        </authorList>
    </citation>
    <scope>NUCLEOTIDE SEQUENCE</scope>
    <source>
        <strain evidence="3">CBS 133067</strain>
    </source>
</reference>
<feature type="region of interest" description="Disordered" evidence="1">
    <location>
        <begin position="36"/>
        <end position="61"/>
    </location>
</feature>
<evidence type="ECO:0000313" key="3">
    <source>
        <dbReference type="EMBL" id="KAF2096712.1"/>
    </source>
</evidence>
<comment type="caution">
    <text evidence="3">The sequence shown here is derived from an EMBL/GenBank/DDBJ whole genome shotgun (WGS) entry which is preliminary data.</text>
</comment>
<feature type="domain" description="Glutamyl-tRNA amidotransferase complex subunit Gta3" evidence="2">
    <location>
        <begin position="59"/>
        <end position="113"/>
    </location>
</feature>
<dbReference type="InterPro" id="IPR049545">
    <property type="entry name" value="Gta3_dom"/>
</dbReference>
<dbReference type="GO" id="GO:0030956">
    <property type="term" value="C:glutamyl-tRNA(Gln) amidotransferase complex"/>
    <property type="evidence" value="ECO:0007669"/>
    <property type="project" value="TreeGrafter"/>
</dbReference>
<evidence type="ECO:0000259" key="2">
    <source>
        <dbReference type="Pfam" id="PF20978"/>
    </source>
</evidence>
<protein>
    <recommendedName>
        <fullName evidence="2">Glutamyl-tRNA amidotransferase complex subunit Gta3 domain-containing protein</fullName>
    </recommendedName>
</protein>
<proteinExistence type="predicted"/>
<evidence type="ECO:0000313" key="4">
    <source>
        <dbReference type="Proteomes" id="UP000799772"/>
    </source>
</evidence>
<sequence>MSRTSRLHVTFTQCRSSSGLSQEKLGALLSKPTWSVRSLLPPSNDSTNTTPQESSAPTTPEITSKQLHHLLRLSALPAPQDEAEEARMLQTLSSQLHFVRSIQSIDTTGVEPLRSLRDESERGDKERTLGMAEMQDALDQEEIVGNHHKRIRRRPRRIQDEGIKNAEDCDVLGSAKRKVGRFFVVEGAPREE</sequence>
<dbReference type="OrthoDB" id="5522061at2759"/>
<accession>A0A9P4IBK9</accession>
<dbReference type="PANTHER" id="PTHR15004:SF0">
    <property type="entry name" value="GLUTAMYL-TRNA(GLN) AMIDOTRANSFERASE SUBUNIT C, MITOCHONDRIAL"/>
    <property type="match status" value="1"/>
</dbReference>
<dbReference type="SUPFAM" id="SSF141000">
    <property type="entry name" value="Glu-tRNAGln amidotransferase C subunit"/>
    <property type="match status" value="1"/>
</dbReference>